<dbReference type="Pfam" id="PF16561">
    <property type="entry name" value="AMPK1_CBM"/>
    <property type="match status" value="1"/>
</dbReference>
<dbReference type="CDD" id="cd02859">
    <property type="entry name" value="E_set_AMPKbeta_like_N"/>
    <property type="match status" value="1"/>
</dbReference>
<dbReference type="GO" id="GO:0019901">
    <property type="term" value="F:protein kinase binding"/>
    <property type="evidence" value="ECO:0007669"/>
    <property type="project" value="TreeGrafter"/>
</dbReference>
<dbReference type="InterPro" id="IPR013783">
    <property type="entry name" value="Ig-like_fold"/>
</dbReference>
<dbReference type="SUPFAM" id="SSF81296">
    <property type="entry name" value="E set domains"/>
    <property type="match status" value="1"/>
</dbReference>
<proteinExistence type="inferred from homology"/>
<dbReference type="EMBL" id="KN818229">
    <property type="protein sequence ID" value="KIL68233.1"/>
    <property type="molecule type" value="Genomic_DNA"/>
</dbReference>
<evidence type="ECO:0000259" key="3">
    <source>
        <dbReference type="Pfam" id="PF16561"/>
    </source>
</evidence>
<feature type="region of interest" description="Disordered" evidence="2">
    <location>
        <begin position="183"/>
        <end position="529"/>
    </location>
</feature>
<evidence type="ECO:0000313" key="4">
    <source>
        <dbReference type="EMBL" id="KIL68233.1"/>
    </source>
</evidence>
<dbReference type="GO" id="GO:0031588">
    <property type="term" value="C:nucleotide-activated protein kinase complex"/>
    <property type="evidence" value="ECO:0007669"/>
    <property type="project" value="TreeGrafter"/>
</dbReference>
<dbReference type="STRING" id="946122.A0A0C2XH08"/>
<dbReference type="GO" id="GO:0005737">
    <property type="term" value="C:cytoplasm"/>
    <property type="evidence" value="ECO:0007669"/>
    <property type="project" value="TreeGrafter"/>
</dbReference>
<gene>
    <name evidence="4" type="ORF">M378DRAFT_941265</name>
</gene>
<dbReference type="HOGENOM" id="CLU_514777_0_0_1"/>
<evidence type="ECO:0000256" key="2">
    <source>
        <dbReference type="SAM" id="MobiDB-lite"/>
    </source>
</evidence>
<dbReference type="PANTHER" id="PTHR10343:SF84">
    <property type="entry name" value="5'-AMP-ACTIVATED PROTEIN KINASE SUBUNIT BETA-1"/>
    <property type="match status" value="1"/>
</dbReference>
<feature type="compositionally biased region" description="Basic and acidic residues" evidence="2">
    <location>
        <begin position="503"/>
        <end position="522"/>
    </location>
</feature>
<dbReference type="InterPro" id="IPR014756">
    <property type="entry name" value="Ig_E-set"/>
</dbReference>
<name>A0A0C2XH08_AMAMK</name>
<reference evidence="4 5" key="1">
    <citation type="submission" date="2014-04" db="EMBL/GenBank/DDBJ databases">
        <title>Evolutionary Origins and Diversification of the Mycorrhizal Mutualists.</title>
        <authorList>
            <consortium name="DOE Joint Genome Institute"/>
            <consortium name="Mycorrhizal Genomics Consortium"/>
            <person name="Kohler A."/>
            <person name="Kuo A."/>
            <person name="Nagy L.G."/>
            <person name="Floudas D."/>
            <person name="Copeland A."/>
            <person name="Barry K.W."/>
            <person name="Cichocki N."/>
            <person name="Veneault-Fourrey C."/>
            <person name="LaButti K."/>
            <person name="Lindquist E.A."/>
            <person name="Lipzen A."/>
            <person name="Lundell T."/>
            <person name="Morin E."/>
            <person name="Murat C."/>
            <person name="Riley R."/>
            <person name="Ohm R."/>
            <person name="Sun H."/>
            <person name="Tunlid A."/>
            <person name="Henrissat B."/>
            <person name="Grigoriev I.V."/>
            <person name="Hibbett D.S."/>
            <person name="Martin F."/>
        </authorList>
    </citation>
    <scope>NUCLEOTIDE SEQUENCE [LARGE SCALE GENOMIC DNA]</scope>
    <source>
        <strain evidence="4 5">Koide BX008</strain>
    </source>
</reference>
<dbReference type="GO" id="GO:0007165">
    <property type="term" value="P:signal transduction"/>
    <property type="evidence" value="ECO:0007669"/>
    <property type="project" value="TreeGrafter"/>
</dbReference>
<evidence type="ECO:0000256" key="1">
    <source>
        <dbReference type="ARBA" id="ARBA00010926"/>
    </source>
</evidence>
<dbReference type="InterPro" id="IPR050827">
    <property type="entry name" value="CRP1_MDG1_kinase"/>
</dbReference>
<dbReference type="OrthoDB" id="5873279at2759"/>
<accession>A0A0C2XH08</accession>
<dbReference type="Proteomes" id="UP000054549">
    <property type="component" value="Unassembled WGS sequence"/>
</dbReference>
<dbReference type="PANTHER" id="PTHR10343">
    <property type="entry name" value="5'-AMP-ACTIVATED PROTEIN KINASE , BETA SUBUNIT"/>
    <property type="match status" value="1"/>
</dbReference>
<feature type="domain" description="AMP-activated protein kinase glycogen-binding" evidence="3">
    <location>
        <begin position="9"/>
        <end position="85"/>
    </location>
</feature>
<dbReference type="AlphaFoldDB" id="A0A0C2XH08"/>
<dbReference type="Gene3D" id="2.60.40.10">
    <property type="entry name" value="Immunoglobulins"/>
    <property type="match status" value="1"/>
</dbReference>
<organism evidence="4 5">
    <name type="scientific">Amanita muscaria (strain Koide BX008)</name>
    <dbReference type="NCBI Taxonomy" id="946122"/>
    <lineage>
        <taxon>Eukaryota</taxon>
        <taxon>Fungi</taxon>
        <taxon>Dikarya</taxon>
        <taxon>Basidiomycota</taxon>
        <taxon>Agaricomycotina</taxon>
        <taxon>Agaricomycetes</taxon>
        <taxon>Agaricomycetidae</taxon>
        <taxon>Agaricales</taxon>
        <taxon>Pluteineae</taxon>
        <taxon>Amanitaceae</taxon>
        <taxon>Amanita</taxon>
    </lineage>
</organism>
<feature type="compositionally biased region" description="Polar residues" evidence="2">
    <location>
        <begin position="428"/>
        <end position="447"/>
    </location>
</feature>
<dbReference type="GO" id="GO:0005634">
    <property type="term" value="C:nucleus"/>
    <property type="evidence" value="ECO:0007669"/>
    <property type="project" value="TreeGrafter"/>
</dbReference>
<evidence type="ECO:0000313" key="5">
    <source>
        <dbReference type="Proteomes" id="UP000054549"/>
    </source>
</evidence>
<feature type="compositionally biased region" description="Low complexity" evidence="2">
    <location>
        <begin position="462"/>
        <end position="476"/>
    </location>
</feature>
<sequence>MTTDDLHEVTFIWPRTDAASVVLTGTFDNWSKSIPLTKSLNGFTGSIKLPWNKTIAYKYIVDGNWSLDDSKPKRVELGGYVNNVYVAPSKPSSPQETPVPVKALSEIPMVHLNGTMNGIKTEHTGDASAAQDVPEGTEVEIKIPDALQPKINGHLEMSEPLQAAPVQGADKAGDLGIEEGVKSIPVDRHPAEGGGTATAELGVDKEEGISQAENPKEDEKPLEAVPEPAHELAETAKPTPPTGLTSPKAEQEVSQVASSNGIATSVPEERKRSPIMSFVPVNVPPEASLAEGSLQNDTHGVSGEETSTHKPLRPVSKIPQLPTATSEAAAGPAEQSDAKQTTGETPVKPEGAITEAGPSQGATEESPADVSQTAAEPEEKADIPPATAPAPATQLPQSTLTEVPQPDATGPTQPVADEKPSDILSTAPPVTTPGNGAETSADTTKTPESAAVVPAPVPTEITPAGKSPSAPSSPTKPRFPRVSRESSASEPPQNGKARKRKSTFLEKIKHIFSHEKDKDKGKGKSKSKK</sequence>
<dbReference type="InterPro" id="IPR032640">
    <property type="entry name" value="AMPK1_CBM"/>
</dbReference>
<feature type="compositionally biased region" description="Basic and acidic residues" evidence="2">
    <location>
        <begin position="202"/>
        <end position="234"/>
    </location>
</feature>
<dbReference type="InParanoid" id="A0A0C2XH08"/>
<protein>
    <submittedName>
        <fullName evidence="4">Carbohydrate-binding module family 48 protein</fullName>
    </submittedName>
</protein>
<keyword evidence="5" id="KW-1185">Reference proteome</keyword>
<feature type="compositionally biased region" description="Polar residues" evidence="2">
    <location>
        <begin position="252"/>
        <end position="263"/>
    </location>
</feature>
<comment type="similarity">
    <text evidence="1">Belongs to the 5'-AMP-activated protein kinase beta subunit family.</text>
</comment>